<feature type="compositionally biased region" description="Polar residues" evidence="1">
    <location>
        <begin position="455"/>
        <end position="486"/>
    </location>
</feature>
<protein>
    <recommendedName>
        <fullName evidence="5">Type VII secretion protein EccE</fullName>
    </recommendedName>
</protein>
<evidence type="ECO:0000313" key="4">
    <source>
        <dbReference type="Proteomes" id="UP001612812"/>
    </source>
</evidence>
<evidence type="ECO:0000313" key="3">
    <source>
        <dbReference type="EMBL" id="MFI7260701.1"/>
    </source>
</evidence>
<evidence type="ECO:0000256" key="1">
    <source>
        <dbReference type="SAM" id="MobiDB-lite"/>
    </source>
</evidence>
<feature type="transmembrane region" description="Helical" evidence="2">
    <location>
        <begin position="53"/>
        <end position="71"/>
    </location>
</feature>
<keyword evidence="2" id="KW-0812">Transmembrane</keyword>
<feature type="region of interest" description="Disordered" evidence="1">
    <location>
        <begin position="455"/>
        <end position="506"/>
    </location>
</feature>
<sequence>MGLPELSILFAPGARLGWMYSDRQRHRREFAGTEPMPPEHTPLRSVLMSLRFWAVRLGAVMLALLVCTGFKDAFVLLTGFLFGLLVVGAVGRVGVLSWQRVRRRRRHEIAVSAWRDERAAFERAEQERIDGLTEWRTVHLDPTQRRLDVVGGNLWAWEALLTVLGCSVLAAGERLLVLDLTGEAVCDELAALAAVRGLRTDVQRLPQDLPSSDLLVGMRPRQLIDALIESMHGGTEQGGRTVRGVDDRILTALSDSLGDKVSIGRLVAGVRALMGEPDSTQVLTAAERRQITDELFSADYRRGVQDHLRRIEAHLHPLRDIGNQPQPTMPADLTCVAVEEDGVNVRRDLLNDLLVQWVTRRTARSADAPHRIVVSGADGLRRDHLQALTDICDRRGIGVVLLFRHLQDSAPQSIGTGPVGFFRLGNHEEATRAADFIGRQHRFVLSQLTNTLGGNDTHSTSTADSHGSSQSISYNTTVAPQGNTNLPKRDRTSTSTSYSSSPNRSWTVTRSYAEGTNWSTAEGHQRVYEYLVEPHTLQGLPDYALLIVNHTVTGRDLRAVECNPDIVTLPRVDGAHRSQTHVGQE</sequence>
<feature type="transmembrane region" description="Helical" evidence="2">
    <location>
        <begin position="77"/>
        <end position="98"/>
    </location>
</feature>
<evidence type="ECO:0008006" key="5">
    <source>
        <dbReference type="Google" id="ProtNLM"/>
    </source>
</evidence>
<accession>A0ABW7ZF09</accession>
<dbReference type="Proteomes" id="UP001612812">
    <property type="component" value="Unassembled WGS sequence"/>
</dbReference>
<dbReference type="EMBL" id="JBITLE010000001">
    <property type="protein sequence ID" value="MFI7260701.1"/>
    <property type="molecule type" value="Genomic_DNA"/>
</dbReference>
<gene>
    <name evidence="3" type="ORF">ACIBP4_00115</name>
</gene>
<organism evidence="3 4">
    <name type="scientific">Micromonospora maritima</name>
    <dbReference type="NCBI Taxonomy" id="986711"/>
    <lineage>
        <taxon>Bacteria</taxon>
        <taxon>Bacillati</taxon>
        <taxon>Actinomycetota</taxon>
        <taxon>Actinomycetes</taxon>
        <taxon>Micromonosporales</taxon>
        <taxon>Micromonosporaceae</taxon>
        <taxon>Micromonospora</taxon>
    </lineage>
</organism>
<proteinExistence type="predicted"/>
<reference evidence="3 4" key="1">
    <citation type="submission" date="2024-10" db="EMBL/GenBank/DDBJ databases">
        <title>The Natural Products Discovery Center: Release of the First 8490 Sequenced Strains for Exploring Actinobacteria Biosynthetic Diversity.</title>
        <authorList>
            <person name="Kalkreuter E."/>
            <person name="Kautsar S.A."/>
            <person name="Yang D."/>
            <person name="Bader C.D."/>
            <person name="Teijaro C.N."/>
            <person name="Fluegel L."/>
            <person name="Davis C.M."/>
            <person name="Simpson J.R."/>
            <person name="Lauterbach L."/>
            <person name="Steele A.D."/>
            <person name="Gui C."/>
            <person name="Meng S."/>
            <person name="Li G."/>
            <person name="Viehrig K."/>
            <person name="Ye F."/>
            <person name="Su P."/>
            <person name="Kiefer A.F."/>
            <person name="Nichols A."/>
            <person name="Cepeda A.J."/>
            <person name="Yan W."/>
            <person name="Fan B."/>
            <person name="Jiang Y."/>
            <person name="Adhikari A."/>
            <person name="Zheng C.-J."/>
            <person name="Schuster L."/>
            <person name="Cowan T.M."/>
            <person name="Smanski M.J."/>
            <person name="Chevrette M.G."/>
            <person name="De Carvalho L.P.S."/>
            <person name="Shen B."/>
        </authorList>
    </citation>
    <scope>NUCLEOTIDE SEQUENCE [LARGE SCALE GENOMIC DNA]</scope>
    <source>
        <strain evidence="3 4">NPDC049845</strain>
    </source>
</reference>
<comment type="caution">
    <text evidence="3">The sequence shown here is derived from an EMBL/GenBank/DDBJ whole genome shotgun (WGS) entry which is preliminary data.</text>
</comment>
<keyword evidence="4" id="KW-1185">Reference proteome</keyword>
<evidence type="ECO:0000256" key="2">
    <source>
        <dbReference type="SAM" id="Phobius"/>
    </source>
</evidence>
<keyword evidence="2" id="KW-1133">Transmembrane helix</keyword>
<keyword evidence="2" id="KW-0472">Membrane</keyword>
<dbReference type="RefSeq" id="WP_396769797.1">
    <property type="nucleotide sequence ID" value="NZ_JBITLA010000007.1"/>
</dbReference>
<name>A0ABW7ZF09_9ACTN</name>